<dbReference type="InterPro" id="IPR029063">
    <property type="entry name" value="SAM-dependent_MTases_sf"/>
</dbReference>
<keyword evidence="2" id="KW-0808">Transferase</keyword>
<dbReference type="SUPFAM" id="SSF53335">
    <property type="entry name" value="S-adenosyl-L-methionine-dependent methyltransferases"/>
    <property type="match status" value="1"/>
</dbReference>
<dbReference type="OrthoDB" id="2013972at2759"/>
<dbReference type="Proteomes" id="UP000824998">
    <property type="component" value="Unassembled WGS sequence"/>
</dbReference>
<dbReference type="AlphaFoldDB" id="A0A9P7YEV5"/>
<protein>
    <submittedName>
        <fullName evidence="2">Methyltransferase</fullName>
    </submittedName>
</protein>
<evidence type="ECO:0000313" key="3">
    <source>
        <dbReference type="Proteomes" id="UP000824998"/>
    </source>
</evidence>
<proteinExistence type="predicted"/>
<reference evidence="2" key="1">
    <citation type="journal article" date="2021" name="IMA Fungus">
        <title>Genomic characterization of three marine fungi, including Emericellopsis atlantica sp. nov. with signatures of a generalist lifestyle and marine biomass degradation.</title>
        <authorList>
            <person name="Hagestad O.C."/>
            <person name="Hou L."/>
            <person name="Andersen J.H."/>
            <person name="Hansen E.H."/>
            <person name="Altermark B."/>
            <person name="Li C."/>
            <person name="Kuhnert E."/>
            <person name="Cox R.J."/>
            <person name="Crous P.W."/>
            <person name="Spatafora J.W."/>
            <person name="Lail K."/>
            <person name="Amirebrahimi M."/>
            <person name="Lipzen A."/>
            <person name="Pangilinan J."/>
            <person name="Andreopoulos W."/>
            <person name="Hayes R.D."/>
            <person name="Ng V."/>
            <person name="Grigoriev I.V."/>
            <person name="Jackson S.A."/>
            <person name="Sutton T.D.S."/>
            <person name="Dobson A.D.W."/>
            <person name="Rama T."/>
        </authorList>
    </citation>
    <scope>NUCLEOTIDE SEQUENCE</scope>
    <source>
        <strain evidence="2">TRa018bII</strain>
    </source>
</reference>
<dbReference type="PANTHER" id="PTHR43591">
    <property type="entry name" value="METHYLTRANSFERASE"/>
    <property type="match status" value="1"/>
</dbReference>
<organism evidence="2 3">
    <name type="scientific">Amylocarpus encephaloides</name>
    <dbReference type="NCBI Taxonomy" id="45428"/>
    <lineage>
        <taxon>Eukaryota</taxon>
        <taxon>Fungi</taxon>
        <taxon>Dikarya</taxon>
        <taxon>Ascomycota</taxon>
        <taxon>Pezizomycotina</taxon>
        <taxon>Leotiomycetes</taxon>
        <taxon>Helotiales</taxon>
        <taxon>Helotiales incertae sedis</taxon>
        <taxon>Amylocarpus</taxon>
    </lineage>
</organism>
<evidence type="ECO:0000313" key="2">
    <source>
        <dbReference type="EMBL" id="KAG9232192.1"/>
    </source>
</evidence>
<sequence>MAEQNVSAPVPQPAETATQPEVAAASAAQVGETPTHEDIEADDHDVLEGDSAFGDDESERDSRTSLTSGITKYREENGRRYHAYRDGKYLIPNDEVEQDRLDLHHHVFNLALGGKLINAPIGQTSRVLDAGTGTGIWAIDFADQYPEAHIIGCDLSPIQPGWVPSNLEFEVDDIEDTWRHKPFTFIHMRSLAGSIRDWQQLLASIFNNLEPGGWLECVEFEVLLRIQNEDSIEFPPYIKKWQEGLHEAGEKFGRSFEVAVHLKDWLQAAGFVGVTEDIIKVPNSPWPRDRRRKEMGLYQQQNMFDASSSYGQAHFTRILGWTSQEFDIMSAQVRKELRDLRYHSYSNLYVVYGQKPGGGKEEVEVEIEKGPAAETEPGEGKGKAAAV</sequence>
<dbReference type="CDD" id="cd02440">
    <property type="entry name" value="AdoMet_MTases"/>
    <property type="match status" value="1"/>
</dbReference>
<dbReference type="GO" id="GO:0008168">
    <property type="term" value="F:methyltransferase activity"/>
    <property type="evidence" value="ECO:0007669"/>
    <property type="project" value="UniProtKB-KW"/>
</dbReference>
<evidence type="ECO:0000256" key="1">
    <source>
        <dbReference type="SAM" id="MobiDB-lite"/>
    </source>
</evidence>
<dbReference type="Gene3D" id="3.40.50.150">
    <property type="entry name" value="Vaccinia Virus protein VP39"/>
    <property type="match status" value="1"/>
</dbReference>
<accession>A0A9P7YEV5</accession>
<dbReference type="Pfam" id="PF13489">
    <property type="entry name" value="Methyltransf_23"/>
    <property type="match status" value="1"/>
</dbReference>
<dbReference type="GO" id="GO:0032259">
    <property type="term" value="P:methylation"/>
    <property type="evidence" value="ECO:0007669"/>
    <property type="project" value="UniProtKB-KW"/>
</dbReference>
<dbReference type="EMBL" id="MU251561">
    <property type="protein sequence ID" value="KAG9232192.1"/>
    <property type="molecule type" value="Genomic_DNA"/>
</dbReference>
<feature type="region of interest" description="Disordered" evidence="1">
    <location>
        <begin position="1"/>
        <end position="66"/>
    </location>
</feature>
<comment type="caution">
    <text evidence="2">The sequence shown here is derived from an EMBL/GenBank/DDBJ whole genome shotgun (WGS) entry which is preliminary data.</text>
</comment>
<keyword evidence="2" id="KW-0489">Methyltransferase</keyword>
<gene>
    <name evidence="2" type="ORF">BJ875DRAFT_92931</name>
</gene>
<name>A0A9P7YEV5_9HELO</name>
<keyword evidence="3" id="KW-1185">Reference proteome</keyword>
<dbReference type="PANTHER" id="PTHR43591:SF24">
    <property type="entry name" value="2-METHOXY-6-POLYPRENYL-1,4-BENZOQUINOL METHYLASE, MITOCHONDRIAL"/>
    <property type="match status" value="1"/>
</dbReference>